<protein>
    <recommendedName>
        <fullName evidence="3">Exocyst complex component Sec10</fullName>
    </recommendedName>
</protein>
<dbReference type="PANTHER" id="PTHR12100">
    <property type="entry name" value="SEC10"/>
    <property type="match status" value="1"/>
</dbReference>
<reference evidence="1 2" key="1">
    <citation type="journal article" date="2021" name="Sci. Rep.">
        <title>The genome of the diatom Chaetoceros tenuissimus carries an ancient integrated fragment of an extant virus.</title>
        <authorList>
            <person name="Hongo Y."/>
            <person name="Kimura K."/>
            <person name="Takaki Y."/>
            <person name="Yoshida Y."/>
            <person name="Baba S."/>
            <person name="Kobayashi G."/>
            <person name="Nagasaki K."/>
            <person name="Hano T."/>
            <person name="Tomaru Y."/>
        </authorList>
    </citation>
    <scope>NUCLEOTIDE SEQUENCE [LARGE SCALE GENOMIC DNA]</scope>
    <source>
        <strain evidence="1 2">NIES-3715</strain>
    </source>
</reference>
<dbReference type="InterPro" id="IPR009976">
    <property type="entry name" value="Sec10-like"/>
</dbReference>
<gene>
    <name evidence="1" type="ORF">CTEN210_11171</name>
</gene>
<proteinExistence type="predicted"/>
<dbReference type="Proteomes" id="UP001054902">
    <property type="component" value="Unassembled WGS sequence"/>
</dbReference>
<dbReference type="GO" id="GO:0006893">
    <property type="term" value="P:Golgi to plasma membrane transport"/>
    <property type="evidence" value="ECO:0007669"/>
    <property type="project" value="TreeGrafter"/>
</dbReference>
<dbReference type="EMBL" id="BLLK01000047">
    <property type="protein sequence ID" value="GFH54695.1"/>
    <property type="molecule type" value="Genomic_DNA"/>
</dbReference>
<accession>A0AAD3H8V6</accession>
<dbReference type="GO" id="GO:0000145">
    <property type="term" value="C:exocyst"/>
    <property type="evidence" value="ECO:0007669"/>
    <property type="project" value="TreeGrafter"/>
</dbReference>
<keyword evidence="2" id="KW-1185">Reference proteome</keyword>
<evidence type="ECO:0008006" key="3">
    <source>
        <dbReference type="Google" id="ProtNLM"/>
    </source>
</evidence>
<dbReference type="AlphaFoldDB" id="A0AAD3H8V6"/>
<dbReference type="GO" id="GO:0006887">
    <property type="term" value="P:exocytosis"/>
    <property type="evidence" value="ECO:0007669"/>
    <property type="project" value="TreeGrafter"/>
</dbReference>
<organism evidence="1 2">
    <name type="scientific">Chaetoceros tenuissimus</name>
    <dbReference type="NCBI Taxonomy" id="426638"/>
    <lineage>
        <taxon>Eukaryota</taxon>
        <taxon>Sar</taxon>
        <taxon>Stramenopiles</taxon>
        <taxon>Ochrophyta</taxon>
        <taxon>Bacillariophyta</taxon>
        <taxon>Coscinodiscophyceae</taxon>
        <taxon>Chaetocerotophycidae</taxon>
        <taxon>Chaetocerotales</taxon>
        <taxon>Chaetocerotaceae</taxon>
        <taxon>Chaetoceros</taxon>
    </lineage>
</organism>
<sequence length="1150" mass="128355">MARNNGAFGAEEEDYEGPEKYNSMILSQLVPEEYLFDPHNAEPTLDTLRAAAIEYAGENANNTNLRSSVGIGKEDEMTQQQASEALKTLLNAAETDVNIHMARVKAVLAQNPKLLDSYSKFTDPEIQARTQRLVEMQKQRQQLNNEAGDIYKSLGESVDMNSPSKQKRENLSQSHVLEKRVQSWEKALKYYIYANDNDKDSDNNRHLSLAAANAKQLTMIQLLQHISLTSKNEDEETLTNALSKASQMTSAELERSSKLLQDAVEEASDTFQSYHIHLIAHSVAAQTTLKKTGDVQAKFLHHGKEALRIGQALEIAEAKRRQSEKASVLLRRWWMMENLAEQEELSGEEIRVQEEVRGNLPSSSCRMDPLFTRRENGLEAAKTLKSLRTVVKCRSSESKAVTGMDPNDAEAVKAAHKFEATSKLIMRTSAALESRLLNEFSEIYSLGGTYDFSTALAPKRVGKLNWLELREIAEALMSFDSGRSLHKRYVGLVVSLKFPELFHIDNADEVSQESKSLDEDMDSTRSKLSLLFHRVYEVCSEEFQLIAHVFGSQLPQHLKGKSANGPERSNAFPQSFSVQIARSLLQRLISDPETGIQTRINKLLESIDQQGDFDSGAKKLDTFVVIHEKAAGLFHLLKEAAQNMWTGGRPPIIGEEKDSVDNSAYSSNAQSVSALIQFLATQEMTLSSGQRKGYLNLELRLLHHHCCANLDRNGGKLGKPVRSKEDSVRNSVGSSGLSDFRAPIIPLDQDHIRRNGFVALLNGPLKQSVLRQPLIHATDSLARARLMFGSGVGGGEGLDSTARVVSTIFSQMCNFYGPSYLYPIIDSLGKMLDKNPPSSPPQMPFDEKLPPHNLGVHGNFWIAIERIHSAAKSFDRELWAENRTGSVRVWEILVQTRSQTSLTLGKDRRVRFFQELEERGEAIILRALDTLSAHIHWILISGGEVVAVKSSTTNRRDGPYAMPSGTIVDSTSSPAVKALTFCLRSQFVHVQSALTPESLSAFWTALSRRVYDILVARLLQNYKVSTFGAVLLSRDVEALRSVCMLAGTEHHHWDVLRELVTLYMTPPDPLKTMLVGADGDINSGKGMFGRVGKEQSIVFMSRRVDYRYRLNQGWKKSQWVKDLLDSLGINDPTDGRVNIANYAAENIKPI</sequence>
<dbReference type="PANTHER" id="PTHR12100:SF0">
    <property type="entry name" value="EXOCYST COMPLEX COMPONENT 5"/>
    <property type="match status" value="1"/>
</dbReference>
<evidence type="ECO:0000313" key="2">
    <source>
        <dbReference type="Proteomes" id="UP001054902"/>
    </source>
</evidence>
<evidence type="ECO:0000313" key="1">
    <source>
        <dbReference type="EMBL" id="GFH54695.1"/>
    </source>
</evidence>
<comment type="caution">
    <text evidence="1">The sequence shown here is derived from an EMBL/GenBank/DDBJ whole genome shotgun (WGS) entry which is preliminary data.</text>
</comment>
<name>A0AAD3H8V6_9STRA</name>